<dbReference type="RefSeq" id="WP_382168858.1">
    <property type="nucleotide sequence ID" value="NZ_JBHTBR010000009.1"/>
</dbReference>
<evidence type="ECO:0000313" key="1">
    <source>
        <dbReference type="EMBL" id="MFC7292925.1"/>
    </source>
</evidence>
<dbReference type="EMBL" id="JBHTBR010000009">
    <property type="protein sequence ID" value="MFC7292925.1"/>
    <property type="molecule type" value="Genomic_DNA"/>
</dbReference>
<keyword evidence="2" id="KW-1185">Reference proteome</keyword>
<dbReference type="Proteomes" id="UP001596492">
    <property type="component" value="Unassembled WGS sequence"/>
</dbReference>
<gene>
    <name evidence="1" type="ORF">ACFQS8_14975</name>
</gene>
<accession>A0ABW2IQ03</accession>
<protein>
    <submittedName>
        <fullName evidence="1">Uncharacterized protein</fullName>
    </submittedName>
</protein>
<sequence>MDESVKITNPIPVHLALILDATIIAAAMPVPLPIQLTSSITLSSISKRIQAFSFNEAIVHTLFNAKFNQESTELKGVSGVTYLPTFIGGNVHAENFQDTF</sequence>
<reference evidence="2" key="1">
    <citation type="journal article" date="2019" name="Int. J. Syst. Evol. Microbiol.">
        <title>The Global Catalogue of Microorganisms (GCM) 10K type strain sequencing project: providing services to taxonomists for standard genome sequencing and annotation.</title>
        <authorList>
            <consortium name="The Broad Institute Genomics Platform"/>
            <consortium name="The Broad Institute Genome Sequencing Center for Infectious Disease"/>
            <person name="Wu L."/>
            <person name="Ma J."/>
        </authorList>
    </citation>
    <scope>NUCLEOTIDE SEQUENCE [LARGE SCALE GENOMIC DNA]</scope>
    <source>
        <strain evidence="2">CCUG 51308</strain>
    </source>
</reference>
<evidence type="ECO:0000313" key="2">
    <source>
        <dbReference type="Proteomes" id="UP001596492"/>
    </source>
</evidence>
<comment type="caution">
    <text evidence="1">The sequence shown here is derived from an EMBL/GenBank/DDBJ whole genome shotgun (WGS) entry which is preliminary data.</text>
</comment>
<proteinExistence type="predicted"/>
<name>A0ABW2IQ03_9PROT</name>
<organism evidence="1 2">
    <name type="scientific">Hirschia litorea</name>
    <dbReference type="NCBI Taxonomy" id="1199156"/>
    <lineage>
        <taxon>Bacteria</taxon>
        <taxon>Pseudomonadati</taxon>
        <taxon>Pseudomonadota</taxon>
        <taxon>Alphaproteobacteria</taxon>
        <taxon>Hyphomonadales</taxon>
        <taxon>Hyphomonadaceae</taxon>
        <taxon>Hirschia</taxon>
    </lineage>
</organism>